<sequence length="227" mass="26978">MFRKRKRFPYKILFFIIACSFIITGFLIGYYRTTSPREHEIPYTERYSERTEINYEAITENQENNLEANEEDEGAYTDEERAVTQYEASIREETTIIYKTQYTICQNTLEERISPMNAMIGLTQEGLQEYLQRNNLLFHVESFSNEEVVLFQKKNAVCPMHYEQYFVTQQDGYITIFYFDETGGRKIIEKTTISISVLPYIDQQKLTLGIFRKTKEEAYQLLEDYSS</sequence>
<organism evidence="3 4">
    <name type="scientific">Natronincola peptidivorans</name>
    <dbReference type="NCBI Taxonomy" id="426128"/>
    <lineage>
        <taxon>Bacteria</taxon>
        <taxon>Bacillati</taxon>
        <taxon>Bacillota</taxon>
        <taxon>Clostridia</taxon>
        <taxon>Peptostreptococcales</taxon>
        <taxon>Natronincolaceae</taxon>
        <taxon>Natronincola</taxon>
    </lineage>
</organism>
<gene>
    <name evidence="3" type="ORF">SAMN05660297_00458</name>
</gene>
<keyword evidence="1" id="KW-0472">Membrane</keyword>
<keyword evidence="1" id="KW-1133">Transmembrane helix</keyword>
<dbReference type="Pfam" id="PF08955">
    <property type="entry name" value="BofC_C"/>
    <property type="match status" value="1"/>
</dbReference>
<evidence type="ECO:0000313" key="3">
    <source>
        <dbReference type="EMBL" id="SES73940.1"/>
    </source>
</evidence>
<protein>
    <submittedName>
        <fullName evidence="3">BofC C-terminal domain-containing protein</fullName>
    </submittedName>
</protein>
<name>A0A1H9YXV6_9FIRM</name>
<evidence type="ECO:0000256" key="1">
    <source>
        <dbReference type="SAM" id="Phobius"/>
    </source>
</evidence>
<dbReference type="STRING" id="426128.SAMN05660297_00458"/>
<reference evidence="3 4" key="1">
    <citation type="submission" date="2016-10" db="EMBL/GenBank/DDBJ databases">
        <authorList>
            <person name="de Groot N.N."/>
        </authorList>
    </citation>
    <scope>NUCLEOTIDE SEQUENCE [LARGE SCALE GENOMIC DNA]</scope>
    <source>
        <strain evidence="3 4">DSM 18979</strain>
    </source>
</reference>
<dbReference type="EMBL" id="FOHU01000001">
    <property type="protein sequence ID" value="SES73940.1"/>
    <property type="molecule type" value="Genomic_DNA"/>
</dbReference>
<dbReference type="InterPro" id="IPR015050">
    <property type="entry name" value="BofC_C"/>
</dbReference>
<feature type="transmembrane region" description="Helical" evidence="1">
    <location>
        <begin position="12"/>
        <end position="31"/>
    </location>
</feature>
<evidence type="ECO:0000259" key="2">
    <source>
        <dbReference type="Pfam" id="PF08955"/>
    </source>
</evidence>
<dbReference type="RefSeq" id="WP_090438640.1">
    <property type="nucleotide sequence ID" value="NZ_FOHU01000001.1"/>
</dbReference>
<keyword evidence="4" id="KW-1185">Reference proteome</keyword>
<feature type="domain" description="Bypass of forespore C C-terminal" evidence="2">
    <location>
        <begin position="157"/>
        <end position="226"/>
    </location>
</feature>
<dbReference type="OrthoDB" id="2082016at2"/>
<accession>A0A1H9YXV6</accession>
<dbReference type="AlphaFoldDB" id="A0A1H9YXV6"/>
<evidence type="ECO:0000313" key="4">
    <source>
        <dbReference type="Proteomes" id="UP000199568"/>
    </source>
</evidence>
<proteinExistence type="predicted"/>
<keyword evidence="1" id="KW-0812">Transmembrane</keyword>
<dbReference type="Proteomes" id="UP000199568">
    <property type="component" value="Unassembled WGS sequence"/>
</dbReference>